<dbReference type="InterPro" id="IPR023168">
    <property type="entry name" value="GatB_Yqey_C_2"/>
</dbReference>
<dbReference type="Gene3D" id="1.10.10.410">
    <property type="match status" value="1"/>
</dbReference>
<dbReference type="PANTHER" id="PTHR28055:SF1">
    <property type="entry name" value="ALTERED INHERITANCE OF MITOCHONDRIA PROTEIN 41, MITOCHONDRIAL"/>
    <property type="match status" value="1"/>
</dbReference>
<gene>
    <name evidence="1" type="ordered locus">gll0226</name>
</gene>
<dbReference type="SUPFAM" id="SSF89095">
    <property type="entry name" value="GatB/YqeY motif"/>
    <property type="match status" value="1"/>
</dbReference>
<dbReference type="HOGENOM" id="CLU_079430_3_0_3"/>
<reference evidence="1 2" key="2">
    <citation type="journal article" date="2003" name="DNA Res.">
        <title>Complete genome structure of Gloeobacter violaceus PCC 7421, a cyanobacterium that lacks thylakoids (supplement).</title>
        <authorList>
            <person name="Nakamura Y."/>
            <person name="Kaneko T."/>
            <person name="Sato S."/>
            <person name="Mimuro M."/>
            <person name="Miyashita H."/>
            <person name="Tsuchiya T."/>
            <person name="Sasamoto S."/>
            <person name="Watanabe A."/>
            <person name="Kawashima K."/>
            <person name="Kishida Y."/>
            <person name="Kiyokawa C."/>
            <person name="Kohara M."/>
            <person name="Matsumoto M."/>
            <person name="Matsuno A."/>
            <person name="Nakazaki N."/>
            <person name="Shimpo S."/>
            <person name="Takeuchi C."/>
            <person name="Yamada M."/>
            <person name="Tabata S."/>
        </authorList>
    </citation>
    <scope>NUCLEOTIDE SEQUENCE [LARGE SCALE GENOMIC DNA]</scope>
    <source>
        <strain evidence="2">ATCC 29082 / PCC 7421</strain>
    </source>
</reference>
<dbReference type="InterPro" id="IPR042184">
    <property type="entry name" value="YqeY/Aim41_N"/>
</dbReference>
<dbReference type="GO" id="GO:0016884">
    <property type="term" value="F:carbon-nitrogen ligase activity, with glutamine as amido-N-donor"/>
    <property type="evidence" value="ECO:0007669"/>
    <property type="project" value="InterPro"/>
</dbReference>
<organism evidence="1 2">
    <name type="scientific">Gloeobacter violaceus (strain ATCC 29082 / PCC 7421)</name>
    <dbReference type="NCBI Taxonomy" id="251221"/>
    <lineage>
        <taxon>Bacteria</taxon>
        <taxon>Bacillati</taxon>
        <taxon>Cyanobacteriota</taxon>
        <taxon>Cyanophyceae</taxon>
        <taxon>Gloeobacterales</taxon>
        <taxon>Gloeobacteraceae</taxon>
        <taxon>Gloeobacter</taxon>
    </lineage>
</organism>
<dbReference type="Proteomes" id="UP000000557">
    <property type="component" value="Chromosome"/>
</dbReference>
<dbReference type="InParanoid" id="Q7NP32"/>
<name>Q7NP32_GLOVI</name>
<dbReference type="Gene3D" id="1.10.1510.10">
    <property type="entry name" value="Uncharacterised protein YqeY/AIM41 PF09424, N-terminal domain"/>
    <property type="match status" value="1"/>
</dbReference>
<dbReference type="KEGG" id="gvi:gll0226"/>
<dbReference type="PANTHER" id="PTHR28055">
    <property type="entry name" value="ALTERED INHERITANCE OF MITOCHONDRIA PROTEIN 41, MITOCHONDRIAL"/>
    <property type="match status" value="1"/>
</dbReference>
<reference evidence="1 2" key="1">
    <citation type="journal article" date="2003" name="DNA Res.">
        <title>Complete genome structure of Gloeobacter violaceus PCC 7421, a cyanobacterium that lacks thylakoids.</title>
        <authorList>
            <person name="Nakamura Y."/>
            <person name="Kaneko T."/>
            <person name="Sato S."/>
            <person name="Mimuro M."/>
            <person name="Miyashita H."/>
            <person name="Tsuchiya T."/>
            <person name="Sasamoto S."/>
            <person name="Watanabe A."/>
            <person name="Kawashima K."/>
            <person name="Kishida Y."/>
            <person name="Kiyokawa C."/>
            <person name="Kohara M."/>
            <person name="Matsumoto M."/>
            <person name="Matsuno A."/>
            <person name="Nakazaki N."/>
            <person name="Shimpo S."/>
            <person name="Takeuchi C."/>
            <person name="Yamada M."/>
            <person name="Tabata S."/>
        </authorList>
    </citation>
    <scope>NUCLEOTIDE SEQUENCE [LARGE SCALE GENOMIC DNA]</scope>
    <source>
        <strain evidence="2">ATCC 29082 / PCC 7421</strain>
    </source>
</reference>
<dbReference type="InterPro" id="IPR019004">
    <property type="entry name" value="YqeY/Aim41"/>
</dbReference>
<keyword evidence="2" id="KW-1185">Reference proteome</keyword>
<proteinExistence type="predicted"/>
<dbReference type="OrthoDB" id="9794041at2"/>
<dbReference type="eggNOG" id="COG1610">
    <property type="taxonomic scope" value="Bacteria"/>
</dbReference>
<evidence type="ECO:0000313" key="1">
    <source>
        <dbReference type="EMBL" id="BAC88167.1"/>
    </source>
</evidence>
<dbReference type="Pfam" id="PF09424">
    <property type="entry name" value="YqeY"/>
    <property type="match status" value="1"/>
</dbReference>
<accession>Q7NP32</accession>
<protein>
    <submittedName>
        <fullName evidence="1">Gll0226 protein</fullName>
    </submittedName>
</protein>
<dbReference type="EnsemblBacteria" id="BAC88167">
    <property type="protein sequence ID" value="BAC88167"/>
    <property type="gene ID" value="BAC88167"/>
</dbReference>
<dbReference type="AlphaFoldDB" id="Q7NP32"/>
<evidence type="ECO:0000313" key="2">
    <source>
        <dbReference type="Proteomes" id="UP000000557"/>
    </source>
</evidence>
<dbReference type="InterPro" id="IPR003789">
    <property type="entry name" value="Asn/Gln_tRNA_amidoTrase-B-like"/>
</dbReference>
<sequence>MRRSFESRWAMLIDTIKADSLEARKRNSREPGVHALRANLLGTLFAEAAKVGKDAGNRPSADEEVIAVVRKFLKNLDETIAALEKAHKDTTLQRSEKAILESYLPRQMDRAELTAAVEQIASTLADRSPRAMGEVMKQLKERHGGQYDGKTASEVVRAVLHSEVGR</sequence>
<dbReference type="EMBL" id="BA000045">
    <property type="protein sequence ID" value="BAC88167.1"/>
    <property type="molecule type" value="Genomic_DNA"/>
</dbReference>
<dbReference type="STRING" id="251221.gene:10757698"/>